<dbReference type="GO" id="GO:0005856">
    <property type="term" value="C:cytoskeleton"/>
    <property type="evidence" value="ECO:0007669"/>
    <property type="project" value="UniProtKB-ARBA"/>
</dbReference>
<evidence type="ECO:0000313" key="11">
    <source>
        <dbReference type="Xenbase" id="XB-GENE-17342895"/>
    </source>
</evidence>
<keyword evidence="9" id="KW-1185">Reference proteome</keyword>
<feature type="coiled-coil region" evidence="6">
    <location>
        <begin position="121"/>
        <end position="155"/>
    </location>
</feature>
<dbReference type="SMART" id="SM00239">
    <property type="entry name" value="C2"/>
    <property type="match status" value="1"/>
</dbReference>
<evidence type="ECO:0000313" key="10">
    <source>
        <dbReference type="RefSeq" id="XP_018115321.1"/>
    </source>
</evidence>
<dbReference type="Xenbase" id="XB-GENE-17342895">
    <property type="gene designation" value="rpgrip1.L"/>
</dbReference>
<evidence type="ECO:0000313" key="9">
    <source>
        <dbReference type="Proteomes" id="UP000186698"/>
    </source>
</evidence>
<comment type="subcellular location">
    <subcellularLocation>
        <location evidence="1">Cell projection</location>
        <location evidence="1">Cilium</location>
    </subcellularLocation>
</comment>
<dbReference type="CTD" id="108714961"/>
<evidence type="ECO:0000256" key="5">
    <source>
        <dbReference type="ARBA" id="ARBA00023273"/>
    </source>
</evidence>
<feature type="domain" description="C2" evidence="8">
    <location>
        <begin position="818"/>
        <end position="943"/>
    </location>
</feature>
<keyword evidence="3 6" id="KW-0175">Coiled coil</keyword>
<dbReference type="PANTHER" id="PTHR14240:SF3">
    <property type="entry name" value="X-LINKED RETINITIS PIGMENTOSA GTPASE REGULATOR-INTERACTING PROTEIN 1"/>
    <property type="match status" value="1"/>
</dbReference>
<gene>
    <name evidence="10 11" type="primary">rpgrip1.L</name>
</gene>
<dbReference type="SUPFAM" id="SSF49562">
    <property type="entry name" value="C2 domain (Calcium/lipid-binding domain, CaLB)"/>
    <property type="match status" value="2"/>
</dbReference>
<dbReference type="PANTHER" id="PTHR14240">
    <property type="entry name" value="RETINITIS PIGMENTOSA GTPASE REGULATOR-INTERACTING PROTEIN"/>
    <property type="match status" value="1"/>
</dbReference>
<evidence type="ECO:0000256" key="7">
    <source>
        <dbReference type="SAM" id="MobiDB-lite"/>
    </source>
</evidence>
<accession>A0A8J0V4Z0</accession>
<dbReference type="Pfam" id="PF18111">
    <property type="entry name" value="RPGR1_C"/>
    <property type="match status" value="1"/>
</dbReference>
<evidence type="ECO:0000256" key="3">
    <source>
        <dbReference type="ARBA" id="ARBA00023054"/>
    </source>
</evidence>
<dbReference type="GO" id="GO:0032391">
    <property type="term" value="C:photoreceptor connecting cilium"/>
    <property type="evidence" value="ECO:0000318"/>
    <property type="project" value="GO_Central"/>
</dbReference>
<evidence type="ECO:0000256" key="1">
    <source>
        <dbReference type="ARBA" id="ARBA00004138"/>
    </source>
</evidence>
<dbReference type="GO" id="GO:0046548">
    <property type="term" value="P:retinal rod cell development"/>
    <property type="evidence" value="ECO:0000318"/>
    <property type="project" value="GO_Central"/>
</dbReference>
<feature type="region of interest" description="Disordered" evidence="7">
    <location>
        <begin position="997"/>
        <end position="1055"/>
    </location>
</feature>
<dbReference type="Pfam" id="PF00168">
    <property type="entry name" value="C2"/>
    <property type="match status" value="1"/>
</dbReference>
<dbReference type="AGR" id="Xenbase:XB-GENE-17342895"/>
<organism evidence="9 10">
    <name type="scientific">Xenopus laevis</name>
    <name type="common">African clawed frog</name>
    <dbReference type="NCBI Taxonomy" id="8355"/>
    <lineage>
        <taxon>Eukaryota</taxon>
        <taxon>Metazoa</taxon>
        <taxon>Chordata</taxon>
        <taxon>Craniata</taxon>
        <taxon>Vertebrata</taxon>
        <taxon>Euteleostomi</taxon>
        <taxon>Amphibia</taxon>
        <taxon>Batrachia</taxon>
        <taxon>Anura</taxon>
        <taxon>Pipoidea</taxon>
        <taxon>Pipidae</taxon>
        <taxon>Xenopodinae</taxon>
        <taxon>Xenopus</taxon>
        <taxon>Xenopus</taxon>
    </lineage>
</organism>
<dbReference type="InterPro" id="IPR021656">
    <property type="entry name" value="C2-C2_1"/>
</dbReference>
<keyword evidence="4" id="KW-0969">Cilium</keyword>
<evidence type="ECO:0000256" key="6">
    <source>
        <dbReference type="SAM" id="Coils"/>
    </source>
</evidence>
<name>A0A8J0V4Z0_XENLA</name>
<feature type="coiled-coil region" evidence="6">
    <location>
        <begin position="332"/>
        <end position="383"/>
    </location>
</feature>
<reference evidence="10" key="1">
    <citation type="submission" date="2025-08" db="UniProtKB">
        <authorList>
            <consortium name="RefSeq"/>
        </authorList>
    </citation>
    <scope>IDENTIFICATION</scope>
    <source>
        <strain evidence="10">J_2021</strain>
        <tissue evidence="10">Erythrocytes</tissue>
    </source>
</reference>
<dbReference type="KEGG" id="xla:108714961"/>
<evidence type="ECO:0000256" key="2">
    <source>
        <dbReference type="ARBA" id="ARBA00006042"/>
    </source>
</evidence>
<feature type="region of interest" description="Disordered" evidence="7">
    <location>
        <begin position="521"/>
        <end position="556"/>
    </location>
</feature>
<dbReference type="GeneID" id="108714961"/>
<dbReference type="InterPro" id="IPR000008">
    <property type="entry name" value="C2_dom"/>
</dbReference>
<dbReference type="PROSITE" id="PS50004">
    <property type="entry name" value="C2"/>
    <property type="match status" value="1"/>
</dbReference>
<dbReference type="InterPro" id="IPR041091">
    <property type="entry name" value="RPGRIP1_C"/>
</dbReference>
<dbReference type="RefSeq" id="XP_018115321.1">
    <property type="nucleotide sequence ID" value="XM_018259832.2"/>
</dbReference>
<evidence type="ECO:0000259" key="8">
    <source>
        <dbReference type="PROSITE" id="PS50004"/>
    </source>
</evidence>
<feature type="region of interest" description="Disordered" evidence="7">
    <location>
        <begin position="1072"/>
        <end position="1095"/>
    </location>
</feature>
<dbReference type="Gene3D" id="2.60.40.150">
    <property type="entry name" value="C2 domain"/>
    <property type="match status" value="3"/>
</dbReference>
<comment type="similarity">
    <text evidence="2">Belongs to the RPGRIP1 family.</text>
</comment>
<feature type="compositionally biased region" description="Polar residues" evidence="7">
    <location>
        <begin position="1028"/>
        <end position="1055"/>
    </location>
</feature>
<dbReference type="InterPro" id="IPR031139">
    <property type="entry name" value="RPGRIP1_fam"/>
</dbReference>
<proteinExistence type="inferred from homology"/>
<protein>
    <submittedName>
        <fullName evidence="10">Protein fantom</fullName>
    </submittedName>
</protein>
<keyword evidence="5" id="KW-0966">Cell projection</keyword>
<dbReference type="InterPro" id="IPR035892">
    <property type="entry name" value="C2_domain_sf"/>
</dbReference>
<dbReference type="Proteomes" id="UP000186698">
    <property type="component" value="Chromosome 1L"/>
</dbReference>
<sequence length="1284" mass="147511">MSVLLLDETCSDLPVRDTGCKPAVFKAIQEVVAAPYSRKQQGQRIMKIKDKDLKMRRRVSLIGRDELEDNFLRIHEENLLLKDHARKMEDKIKRMGTRMLWVTSDLVQTGKSAGMKRDGRDLDAEETIEDLQDRVRDLEHKNETLRHKLVTYKQRLQVQSGCRHCPYSTVPARTDSGVRRNVALPDHIKRGLRVQSLEVRPPQVFQVQACGETLSDEARAEIERLFNLIESQNNRADDKSAVLLNNMESVRSVDAVAEVMLSLQRTQQAEKQRTAIQENVMVIRLQKELREKNTTLCALREQFHQLKESYETELQQNQKSLTLSHEAVLTQLEDLTSQLKAERTKVVAMEIEQQSVLNLQRSLQEFQERVTDVEKENGLLKENYENLLKSSLNEEVGLRQATENELRQKISLLEEQIHCHVTDNTLNNEQLQHEREQNEHLKKEVSQLHIQLLEKIQEVKSYQEKVSAILSSSVNGPVQEQPAVTLQRTSTPGLEGYHQMREFNAVMDRWFDGRERRRMEEMKHQMRCEDEQRQRGDSERQREEEEQKKAEEAERQKWISKMDADHAETILELEKTREMLFLQHKINNDYQEELTAVRLKAESESRDKEEKKCHYEASILKYRARIHTLEAQLKDIAYGTIPSRHESQSPDVDMSPVPSLRRGETLFEVHIGAVCFTPRGLREVSDLHPNTFCVYSLCDYETHATPVVTGTSPRYNFTSHYAVTPDAEFLRYLRVGILTVELYQALGGEHRMLARGHIKLEATLQSTEKIHGAVALTDATGEDIGELDYWICLHGSISQVQRVQKQSKKARSYLSAGGHYHSEKSLASPFSTGTQNKLGIRIWGCRRLKVGYLGYQPSPYAMYRFYHHPDHSTAIIPCSNNPQFGDEFVYPLQITNDLERYLQKECLYVYVFDDEDMQPGVYLGRAEVPLVSLARGDNIQGDFALLDPCGKCSGSIQLSMEWKYPIKATSYQSTQEVPLSQHCTHMKLLPSVIPKVNLTQSKQSKTRKAEEDQQDDLTSSKRGRKDFPSTSSQNTKQTFQNSDLLPAGYNSNDLGTQQEEAVQVQEGEKMEDIKDEDEINGDHTADANDPQSTDDEDLILVVKPHVAEKTPSSMIRVEIMSLTLYPYSEVMGDSAVQRLFVEFRFAGVPPEETETPVSLRKPNQGEELYYHFSKVIHLDGSEHAERRDFLYMLLEGSDSNGDSVRLRFTVVSDPINEDEECRDVGYAYMDLRFLLRRAEDKAEETLQVLDVANQEQVIGALRVAIEAKEAARAVHRTRRAMETE</sequence>
<evidence type="ECO:0000256" key="4">
    <source>
        <dbReference type="ARBA" id="ARBA00023069"/>
    </source>
</evidence>
<dbReference type="Pfam" id="PF11618">
    <property type="entry name" value="C2-C2_1"/>
    <property type="match status" value="1"/>
</dbReference>
<dbReference type="CDD" id="cd00030">
    <property type="entry name" value="C2"/>
    <property type="match status" value="1"/>
</dbReference>
<dbReference type="GO" id="GO:1905515">
    <property type="term" value="P:non-motile cilium assembly"/>
    <property type="evidence" value="ECO:0000318"/>
    <property type="project" value="GO_Central"/>
</dbReference>
<dbReference type="OrthoDB" id="2133912at2759"/>